<evidence type="ECO:0000256" key="5">
    <source>
        <dbReference type="ARBA" id="ARBA00023239"/>
    </source>
</evidence>
<dbReference type="GO" id="GO:0016831">
    <property type="term" value="F:carboxy-lyase activity"/>
    <property type="evidence" value="ECO:0007669"/>
    <property type="project" value="UniProtKB-KW"/>
</dbReference>
<dbReference type="Pfam" id="PF03711">
    <property type="entry name" value="OKR_DC_1_C"/>
    <property type="match status" value="1"/>
</dbReference>
<dbReference type="RefSeq" id="WP_283230682.1">
    <property type="nucleotide sequence ID" value="NZ_JASGBQ010000009.1"/>
</dbReference>
<evidence type="ECO:0000256" key="3">
    <source>
        <dbReference type="ARBA" id="ARBA00022793"/>
    </source>
</evidence>
<keyword evidence="9" id="KW-1185">Reference proteome</keyword>
<dbReference type="Gene3D" id="3.40.640.10">
    <property type="entry name" value="Type I PLP-dependent aspartate aminotransferase-like (Major domain)"/>
    <property type="match status" value="1"/>
</dbReference>
<evidence type="ECO:0000256" key="4">
    <source>
        <dbReference type="ARBA" id="ARBA00022898"/>
    </source>
</evidence>
<accession>A0AAP4F0P9</accession>
<evidence type="ECO:0000259" key="7">
    <source>
        <dbReference type="Pfam" id="PF03711"/>
    </source>
</evidence>
<comment type="cofactor">
    <cofactor evidence="1">
        <name>pyridoxal 5'-phosphate</name>
        <dbReference type="ChEBI" id="CHEBI:597326"/>
    </cofactor>
</comment>
<keyword evidence="8" id="KW-0032">Aminotransferase</keyword>
<evidence type="ECO:0000256" key="1">
    <source>
        <dbReference type="ARBA" id="ARBA00001933"/>
    </source>
</evidence>
<comment type="similarity">
    <text evidence="2">Belongs to the Orn/Lys/Arg decarboxylase class-I family.</text>
</comment>
<dbReference type="EMBL" id="JASGBQ010000009">
    <property type="protein sequence ID" value="MDI9242233.1"/>
    <property type="molecule type" value="Genomic_DNA"/>
</dbReference>
<dbReference type="InterPro" id="IPR052357">
    <property type="entry name" value="Orn_Lys_Arg_decarboxylase-I"/>
</dbReference>
<keyword evidence="4" id="KW-0663">Pyridoxal phosphate</keyword>
<dbReference type="InterPro" id="IPR000310">
    <property type="entry name" value="Orn/Lys/Arg_deCO2ase_major_dom"/>
</dbReference>
<dbReference type="GO" id="GO:0008483">
    <property type="term" value="F:transaminase activity"/>
    <property type="evidence" value="ECO:0007669"/>
    <property type="project" value="UniProtKB-KW"/>
</dbReference>
<dbReference type="Gene3D" id="3.90.100.10">
    <property type="entry name" value="Orn/Lys/Arg decarboxylase, C-terminal domain"/>
    <property type="match status" value="1"/>
</dbReference>
<comment type="caution">
    <text evidence="8">The sequence shown here is derived from an EMBL/GenBank/DDBJ whole genome shotgun (WGS) entry which is preliminary data.</text>
</comment>
<sequence>MANLYERLKAYGNGEDIPFHMPGHKRKGERFSFENPYSFDITEIDGFDNLHHPEGILKESMEQAAAVYGSEKSYFLVNGSSCGLLAAISACVPAGGKILVARNCHKSVYHGLILRGLVPVYLCPDGVPQWGMSGPVSPELVEELLLKNPDSKAVLLTSPTYEGICSDVEAVCRIVHRYGIPVIIDAAHGAHFQFGRGSFPASALSMGADLVIESLHKTLPSLTQTAVLHKKSEFVDEKRLEWYLQVYQSSSPSYVFLASIDSCISYMAGEEGQRAMAVYEEALGGLRNKIKGLSHIRLFSDREAGAFCLDPSKLVIRADGLAGPELYGRLRTQYRIQPEMCTETYVILMTSVADEEEAFQSLFGALADLDRFCEELRRSGEDRALFAVSLPEPQVVLTPAAAMESSLCSLDIAECEGRISGEFAYIYPPGIPVLAPGERITGEVLSVLSAYRNHGLSILGPESPDGDRLLTVEEEHLSDN</sequence>
<dbReference type="InterPro" id="IPR036633">
    <property type="entry name" value="Prn/Lys/Arg_de-COase_C_sf"/>
</dbReference>
<dbReference type="Proteomes" id="UP001300383">
    <property type="component" value="Unassembled WGS sequence"/>
</dbReference>
<feature type="domain" description="Orn/Lys/Arg decarboxylase C-terminal" evidence="7">
    <location>
        <begin position="392"/>
        <end position="449"/>
    </location>
</feature>
<gene>
    <name evidence="8" type="ORF">QJ036_07035</name>
</gene>
<organism evidence="8 9">
    <name type="scientific">Fusibacillus kribbianus</name>
    <dbReference type="NCBI Taxonomy" id="3044208"/>
    <lineage>
        <taxon>Bacteria</taxon>
        <taxon>Bacillati</taxon>
        <taxon>Bacillota</taxon>
        <taxon>Clostridia</taxon>
        <taxon>Lachnospirales</taxon>
        <taxon>Lachnospiraceae</taxon>
        <taxon>Fusibacillus</taxon>
    </lineage>
</organism>
<evidence type="ECO:0000313" key="8">
    <source>
        <dbReference type="EMBL" id="MDI9242233.1"/>
    </source>
</evidence>
<dbReference type="InterPro" id="IPR008286">
    <property type="entry name" value="Prn/Lys/Arg_de-COase_C"/>
</dbReference>
<dbReference type="AlphaFoldDB" id="A0AAP4F0P9"/>
<dbReference type="SUPFAM" id="SSF55904">
    <property type="entry name" value="Ornithine decarboxylase C-terminal domain"/>
    <property type="match status" value="1"/>
</dbReference>
<evidence type="ECO:0000313" key="9">
    <source>
        <dbReference type="Proteomes" id="UP001300383"/>
    </source>
</evidence>
<keyword evidence="8" id="KW-0808">Transferase</keyword>
<protein>
    <submittedName>
        <fullName evidence="8">DegT/DnrJ/EryC1/StrS family aminotransferase</fullName>
    </submittedName>
</protein>
<dbReference type="InterPro" id="IPR015424">
    <property type="entry name" value="PyrdxlP-dep_Trfase"/>
</dbReference>
<evidence type="ECO:0000256" key="2">
    <source>
        <dbReference type="ARBA" id="ARBA00010671"/>
    </source>
</evidence>
<dbReference type="Pfam" id="PF01276">
    <property type="entry name" value="OKR_DC_1"/>
    <property type="match status" value="1"/>
</dbReference>
<evidence type="ECO:0000259" key="6">
    <source>
        <dbReference type="Pfam" id="PF01276"/>
    </source>
</evidence>
<keyword evidence="3" id="KW-0210">Decarboxylase</keyword>
<keyword evidence="5" id="KW-0456">Lyase</keyword>
<dbReference type="PANTHER" id="PTHR43277:SF4">
    <property type="entry name" value="ARGININE DECARBOXYLASE"/>
    <property type="match status" value="1"/>
</dbReference>
<dbReference type="PANTHER" id="PTHR43277">
    <property type="entry name" value="ARGININE DECARBOXYLASE"/>
    <property type="match status" value="1"/>
</dbReference>
<reference evidence="8 9" key="1">
    <citation type="submission" date="2023-05" db="EMBL/GenBank/DDBJ databases">
        <title>[ruminococcus] sp. nov., isolated from a pig farm feces dump.</title>
        <authorList>
            <person name="Chang Y.-H."/>
        </authorList>
    </citation>
    <scope>NUCLEOTIDE SEQUENCE [LARGE SCALE GENOMIC DNA]</scope>
    <source>
        <strain evidence="8 9">YH-rum2234</strain>
    </source>
</reference>
<dbReference type="InterPro" id="IPR015421">
    <property type="entry name" value="PyrdxlP-dep_Trfase_major"/>
</dbReference>
<proteinExistence type="inferred from homology"/>
<dbReference type="SUPFAM" id="SSF53383">
    <property type="entry name" value="PLP-dependent transferases"/>
    <property type="match status" value="1"/>
</dbReference>
<feature type="domain" description="Orn/Lys/Arg decarboxylases family 1 pyridoxal-P attachment site" evidence="6">
    <location>
        <begin position="4"/>
        <end position="299"/>
    </location>
</feature>
<name>A0AAP4F0P9_9FIRM</name>